<dbReference type="RefSeq" id="XP_002784817.1">
    <property type="nucleotide sequence ID" value="XM_002784771.1"/>
</dbReference>
<evidence type="ECO:0000313" key="1">
    <source>
        <dbReference type="EMBL" id="EER16613.1"/>
    </source>
</evidence>
<name>C5KFW5_PERM5</name>
<evidence type="ECO:0000313" key="2">
    <source>
        <dbReference type="Proteomes" id="UP000007800"/>
    </source>
</evidence>
<gene>
    <name evidence="1" type="ORF">Pmar_PMAR018149</name>
</gene>
<keyword evidence="2" id="KW-1185">Reference proteome</keyword>
<dbReference type="Proteomes" id="UP000007800">
    <property type="component" value="Unassembled WGS sequence"/>
</dbReference>
<dbReference type="AlphaFoldDB" id="C5KFW5"/>
<dbReference type="EMBL" id="GG672864">
    <property type="protein sequence ID" value="EER16613.1"/>
    <property type="molecule type" value="Genomic_DNA"/>
</dbReference>
<proteinExistence type="predicted"/>
<reference evidence="1 2" key="1">
    <citation type="submission" date="2008-07" db="EMBL/GenBank/DDBJ databases">
        <authorList>
            <person name="El-Sayed N."/>
            <person name="Caler E."/>
            <person name="Inman J."/>
            <person name="Amedeo P."/>
            <person name="Hass B."/>
            <person name="Wortman J."/>
        </authorList>
    </citation>
    <scope>NUCLEOTIDE SEQUENCE [LARGE SCALE GENOMIC DNA]</scope>
    <source>
        <strain evidence="2">ATCC 50983 / TXsc</strain>
    </source>
</reference>
<accession>C5KFW5</accession>
<sequence>MRIARKDAPAFVHVYDFAVCSYFRQSVFNDTKWGNQRWLDSMLSKAGYGATFRVVWWDDYGGSSKVAAVACLNHANAERMRQQKKLELPDDCRHNTTRCIQ</sequence>
<dbReference type="GeneID" id="9063727"/>
<dbReference type="InParanoid" id="C5KFW5"/>
<organism evidence="2">
    <name type="scientific">Perkinsus marinus (strain ATCC 50983 / TXsc)</name>
    <dbReference type="NCBI Taxonomy" id="423536"/>
    <lineage>
        <taxon>Eukaryota</taxon>
        <taxon>Sar</taxon>
        <taxon>Alveolata</taxon>
        <taxon>Perkinsozoa</taxon>
        <taxon>Perkinsea</taxon>
        <taxon>Perkinsida</taxon>
        <taxon>Perkinsidae</taxon>
        <taxon>Perkinsus</taxon>
    </lineage>
</organism>
<protein>
    <submittedName>
        <fullName evidence="1">Uncharacterized protein</fullName>
    </submittedName>
</protein>